<name>A0ABT8J2U0_9MICO</name>
<protein>
    <submittedName>
        <fullName evidence="1">Uncharacterized protein</fullName>
    </submittedName>
</protein>
<gene>
    <name evidence="1" type="ORF">P5G59_19755</name>
</gene>
<comment type="caution">
    <text evidence="1">The sequence shown here is derived from an EMBL/GenBank/DDBJ whole genome shotgun (WGS) entry which is preliminary data.</text>
</comment>
<proteinExistence type="predicted"/>
<reference evidence="1" key="1">
    <citation type="submission" date="2023-03" db="EMBL/GenBank/DDBJ databases">
        <title>MT1 and MT2 Draft Genomes of Novel Species.</title>
        <authorList>
            <person name="Venkateswaran K."/>
        </authorList>
    </citation>
    <scope>NUCLEOTIDE SEQUENCE</scope>
    <source>
        <strain evidence="1">F6_8S_P_1A</strain>
    </source>
</reference>
<keyword evidence="2" id="KW-1185">Reference proteome</keyword>
<sequence>MTDLTYITDLGGFERLVGVGPLTLVVKSWLQAGVGSREEITSTHVGSVVSIDEVRRTPAAASAATASEVNVWMRDRAQPARIRLTDDDGQPITTEIGYRVHPVFI</sequence>
<evidence type="ECO:0000313" key="2">
    <source>
        <dbReference type="Proteomes" id="UP001174210"/>
    </source>
</evidence>
<organism evidence="1 2">
    <name type="scientific">Leifsonia virtsii</name>
    <dbReference type="NCBI Taxonomy" id="3035915"/>
    <lineage>
        <taxon>Bacteria</taxon>
        <taxon>Bacillati</taxon>
        <taxon>Actinomycetota</taxon>
        <taxon>Actinomycetes</taxon>
        <taxon>Micrococcales</taxon>
        <taxon>Microbacteriaceae</taxon>
        <taxon>Leifsonia</taxon>
    </lineage>
</organism>
<evidence type="ECO:0000313" key="1">
    <source>
        <dbReference type="EMBL" id="MDN4599394.1"/>
    </source>
</evidence>
<dbReference type="Proteomes" id="UP001174210">
    <property type="component" value="Unassembled WGS sequence"/>
</dbReference>
<dbReference type="RefSeq" id="WP_301220733.1">
    <property type="nucleotide sequence ID" value="NZ_JAROCB010000006.1"/>
</dbReference>
<accession>A0ABT8J2U0</accession>
<dbReference type="EMBL" id="JAROCB010000006">
    <property type="protein sequence ID" value="MDN4599394.1"/>
    <property type="molecule type" value="Genomic_DNA"/>
</dbReference>